<dbReference type="SUPFAM" id="SSF52540">
    <property type="entry name" value="P-loop containing nucleoside triphosphate hydrolases"/>
    <property type="match status" value="1"/>
</dbReference>
<dbReference type="Gene3D" id="3.40.50.300">
    <property type="entry name" value="P-loop containing nucleotide triphosphate hydrolases"/>
    <property type="match status" value="1"/>
</dbReference>
<dbReference type="Gene3D" id="3.40.50.1000">
    <property type="entry name" value="HAD superfamily/HAD-like"/>
    <property type="match status" value="1"/>
</dbReference>
<reference evidence="2 3" key="1">
    <citation type="submission" date="2016-02" db="EMBL/GenBank/DDBJ databases">
        <title>Complete Genome Sequence of Propionibacterium acidipropionici ATCC 55737.</title>
        <authorList>
            <person name="Luna Flores C.H."/>
            <person name="Nielsen L.K."/>
            <person name="Marcellin E."/>
        </authorList>
    </citation>
    <scope>NUCLEOTIDE SEQUENCE [LARGE SCALE GENOMIC DNA]</scope>
    <source>
        <strain evidence="2 3">ATCC 55737</strain>
    </source>
</reference>
<dbReference type="SUPFAM" id="SSF56784">
    <property type="entry name" value="HAD-like"/>
    <property type="match status" value="1"/>
</dbReference>
<dbReference type="AlphaFoldDB" id="A0AAC8YFF8"/>
<dbReference type="Pfam" id="PF25109">
    <property type="entry name" value="HAD_PNKP"/>
    <property type="match status" value="1"/>
</dbReference>
<protein>
    <recommendedName>
        <fullName evidence="1">Polynucleotide kinase PNKP phosphatase domain-containing protein</fullName>
    </recommendedName>
</protein>
<dbReference type="EMBL" id="CP014352">
    <property type="protein sequence ID" value="AMS05540.1"/>
    <property type="molecule type" value="Genomic_DNA"/>
</dbReference>
<dbReference type="InterPro" id="IPR023214">
    <property type="entry name" value="HAD_sf"/>
</dbReference>
<dbReference type="InterPro" id="IPR027417">
    <property type="entry name" value="P-loop_NTPase"/>
</dbReference>
<dbReference type="InterPro" id="IPR056782">
    <property type="entry name" value="HAD_PNKP"/>
</dbReference>
<dbReference type="RefSeq" id="WP_062819619.1">
    <property type="nucleotide sequence ID" value="NZ_CP014352.1"/>
</dbReference>
<sequence>MLIVMRGLPGSGKSTWAADRVADDPRATAVVSRDHYRMMLHATSSPVDGIMEDEITELEADAVVRLLARGHTVIVDDTNLPHRRVREWLGLAEGCGVAWRVEDLTDVPLETCLERNRHRDRQVPEDLIHDWHARYIADGRARPKVWEPIPGGFIAAEVGAPYTPVPGTPAAVLVDIDGTVADRFSADGAELRGPYDWSRVSLDRPRAAIVDHVRMAAEHMKVIFLSGRPETCRADTLAWLDEHVGVPIEGLYMRPAERPQDRDSVVKLALFDEHIRTRYTVHSVLDDRAHVVAMWRRLGLTVLQVAPGRF</sequence>
<evidence type="ECO:0000313" key="3">
    <source>
        <dbReference type="Proteomes" id="UP000075221"/>
    </source>
</evidence>
<organism evidence="2 3">
    <name type="scientific">Acidipropionibacterium acidipropionici</name>
    <dbReference type="NCBI Taxonomy" id="1748"/>
    <lineage>
        <taxon>Bacteria</taxon>
        <taxon>Bacillati</taxon>
        <taxon>Actinomycetota</taxon>
        <taxon>Actinomycetes</taxon>
        <taxon>Propionibacteriales</taxon>
        <taxon>Propionibacteriaceae</taxon>
        <taxon>Acidipropionibacterium</taxon>
    </lineage>
</organism>
<accession>A0AAC8YFF8</accession>
<name>A0AAC8YFF8_9ACTN</name>
<dbReference type="InterPro" id="IPR036412">
    <property type="entry name" value="HAD-like_sf"/>
</dbReference>
<gene>
    <name evidence="2" type="ORF">AXH35_08865</name>
</gene>
<feature type="domain" description="Polynucleotide kinase PNKP phosphatase" evidence="1">
    <location>
        <begin position="169"/>
        <end position="310"/>
    </location>
</feature>
<evidence type="ECO:0000313" key="2">
    <source>
        <dbReference type="EMBL" id="AMS05540.1"/>
    </source>
</evidence>
<evidence type="ECO:0000259" key="1">
    <source>
        <dbReference type="Pfam" id="PF25109"/>
    </source>
</evidence>
<dbReference type="Pfam" id="PF13671">
    <property type="entry name" value="AAA_33"/>
    <property type="match status" value="1"/>
</dbReference>
<proteinExistence type="predicted"/>
<dbReference type="Proteomes" id="UP000075221">
    <property type="component" value="Chromosome"/>
</dbReference>